<keyword evidence="3" id="KW-1003">Cell membrane</keyword>
<keyword evidence="6 7" id="KW-0472">Membrane</keyword>
<dbReference type="SUPFAM" id="SSF161098">
    <property type="entry name" value="MetI-like"/>
    <property type="match status" value="1"/>
</dbReference>
<protein>
    <submittedName>
        <fullName evidence="9">ABC transporter permease subunit</fullName>
    </submittedName>
</protein>
<keyword evidence="5 7" id="KW-1133">Transmembrane helix</keyword>
<comment type="caution">
    <text evidence="9">The sequence shown here is derived from an EMBL/GenBank/DDBJ whole genome shotgun (WGS) entry which is preliminary data.</text>
</comment>
<reference evidence="9" key="1">
    <citation type="submission" date="2020-10" db="EMBL/GenBank/DDBJ databases">
        <authorList>
            <person name="Gilroy R."/>
        </authorList>
    </citation>
    <scope>NUCLEOTIDE SEQUENCE</scope>
    <source>
        <strain evidence="9">ChiSxjej2B14-6234</strain>
    </source>
</reference>
<feature type="domain" description="ABC transmembrane type-1" evidence="8">
    <location>
        <begin position="59"/>
        <end position="243"/>
    </location>
</feature>
<sequence length="262" mass="28281">MRAEARHAAARRWAGKAFSALFWLSVWALCYRAVGQDLLLASPRQVCARLWQLSGEASFWQTVGASLLRTALAYALGVLGAALLAAGASALPALRQLIAPAMTVVRATPVTSFIILALVWLRADRVPVLTGVLMVLPVVYANLMEGIASTDPQLLEMARMFRFGRLRTAWRVYVPSALPTFAAACEASIGLCWKATVAAEVLGVPRGAIGTQLYNAKIYLETDALMAWTAVVIVVSMALERAFVRAMRGLVGRREAAHARSV</sequence>
<dbReference type="Pfam" id="PF00528">
    <property type="entry name" value="BPD_transp_1"/>
    <property type="match status" value="1"/>
</dbReference>
<evidence type="ECO:0000313" key="9">
    <source>
        <dbReference type="EMBL" id="HIQ72255.1"/>
    </source>
</evidence>
<comment type="similarity">
    <text evidence="7">Belongs to the binding-protein-dependent transport system permease family.</text>
</comment>
<feature type="transmembrane region" description="Helical" evidence="7">
    <location>
        <begin position="127"/>
        <end position="148"/>
    </location>
</feature>
<dbReference type="InterPro" id="IPR000515">
    <property type="entry name" value="MetI-like"/>
</dbReference>
<dbReference type="InterPro" id="IPR035906">
    <property type="entry name" value="MetI-like_sf"/>
</dbReference>
<evidence type="ECO:0000256" key="3">
    <source>
        <dbReference type="ARBA" id="ARBA00022475"/>
    </source>
</evidence>
<dbReference type="Gene3D" id="1.10.3720.10">
    <property type="entry name" value="MetI-like"/>
    <property type="match status" value="1"/>
</dbReference>
<gene>
    <name evidence="9" type="ORF">IAB73_08630</name>
</gene>
<keyword evidence="4 7" id="KW-0812">Transmembrane</keyword>
<dbReference type="GO" id="GO:0005886">
    <property type="term" value="C:plasma membrane"/>
    <property type="evidence" value="ECO:0007669"/>
    <property type="project" value="UniProtKB-SubCell"/>
</dbReference>
<feature type="transmembrane region" description="Helical" evidence="7">
    <location>
        <begin position="103"/>
        <end position="121"/>
    </location>
</feature>
<dbReference type="PANTHER" id="PTHR30151:SF0">
    <property type="entry name" value="ABC TRANSPORTER PERMEASE PROTEIN MJ0413-RELATED"/>
    <property type="match status" value="1"/>
</dbReference>
<organism evidence="9 10">
    <name type="scientific">Candidatus Onthenecus intestinigallinarum</name>
    <dbReference type="NCBI Taxonomy" id="2840875"/>
    <lineage>
        <taxon>Bacteria</taxon>
        <taxon>Bacillati</taxon>
        <taxon>Bacillota</taxon>
        <taxon>Clostridia</taxon>
        <taxon>Eubacteriales</taxon>
        <taxon>Candidatus Onthenecus</taxon>
    </lineage>
</organism>
<name>A0A9D0ZCV2_9FIRM</name>
<accession>A0A9D0ZCV2</accession>
<dbReference type="CDD" id="cd06261">
    <property type="entry name" value="TM_PBP2"/>
    <property type="match status" value="1"/>
</dbReference>
<feature type="transmembrane region" description="Helical" evidence="7">
    <location>
        <begin position="72"/>
        <end position="91"/>
    </location>
</feature>
<evidence type="ECO:0000256" key="1">
    <source>
        <dbReference type="ARBA" id="ARBA00004651"/>
    </source>
</evidence>
<dbReference type="PANTHER" id="PTHR30151">
    <property type="entry name" value="ALKANE SULFONATE ABC TRANSPORTER-RELATED, MEMBRANE SUBUNIT"/>
    <property type="match status" value="1"/>
</dbReference>
<feature type="transmembrane region" description="Helical" evidence="7">
    <location>
        <begin position="225"/>
        <end position="244"/>
    </location>
</feature>
<proteinExistence type="inferred from homology"/>
<dbReference type="EMBL" id="DVFJ01000030">
    <property type="protein sequence ID" value="HIQ72255.1"/>
    <property type="molecule type" value="Genomic_DNA"/>
</dbReference>
<evidence type="ECO:0000256" key="7">
    <source>
        <dbReference type="RuleBase" id="RU363032"/>
    </source>
</evidence>
<reference evidence="9" key="2">
    <citation type="journal article" date="2021" name="PeerJ">
        <title>Extensive microbial diversity within the chicken gut microbiome revealed by metagenomics and culture.</title>
        <authorList>
            <person name="Gilroy R."/>
            <person name="Ravi A."/>
            <person name="Getino M."/>
            <person name="Pursley I."/>
            <person name="Horton D.L."/>
            <person name="Alikhan N.F."/>
            <person name="Baker D."/>
            <person name="Gharbi K."/>
            <person name="Hall N."/>
            <person name="Watson M."/>
            <person name="Adriaenssens E.M."/>
            <person name="Foster-Nyarko E."/>
            <person name="Jarju S."/>
            <person name="Secka A."/>
            <person name="Antonio M."/>
            <person name="Oren A."/>
            <person name="Chaudhuri R.R."/>
            <person name="La Ragione R."/>
            <person name="Hildebrand F."/>
            <person name="Pallen M.J."/>
        </authorList>
    </citation>
    <scope>NUCLEOTIDE SEQUENCE</scope>
    <source>
        <strain evidence="9">ChiSxjej2B14-6234</strain>
    </source>
</reference>
<evidence type="ECO:0000256" key="5">
    <source>
        <dbReference type="ARBA" id="ARBA00022989"/>
    </source>
</evidence>
<evidence type="ECO:0000313" key="10">
    <source>
        <dbReference type="Proteomes" id="UP000886887"/>
    </source>
</evidence>
<keyword evidence="2 7" id="KW-0813">Transport</keyword>
<dbReference type="Proteomes" id="UP000886887">
    <property type="component" value="Unassembled WGS sequence"/>
</dbReference>
<dbReference type="GO" id="GO:0055085">
    <property type="term" value="P:transmembrane transport"/>
    <property type="evidence" value="ECO:0007669"/>
    <property type="project" value="InterPro"/>
</dbReference>
<dbReference type="AlphaFoldDB" id="A0A9D0ZCV2"/>
<evidence type="ECO:0000256" key="2">
    <source>
        <dbReference type="ARBA" id="ARBA00022448"/>
    </source>
</evidence>
<evidence type="ECO:0000259" key="8">
    <source>
        <dbReference type="PROSITE" id="PS50928"/>
    </source>
</evidence>
<dbReference type="PROSITE" id="PS50928">
    <property type="entry name" value="ABC_TM1"/>
    <property type="match status" value="1"/>
</dbReference>
<comment type="subcellular location">
    <subcellularLocation>
        <location evidence="1 7">Cell membrane</location>
        <topology evidence="1 7">Multi-pass membrane protein</topology>
    </subcellularLocation>
</comment>
<evidence type="ECO:0000256" key="4">
    <source>
        <dbReference type="ARBA" id="ARBA00022692"/>
    </source>
</evidence>
<feature type="transmembrane region" description="Helical" evidence="7">
    <location>
        <begin position="169"/>
        <end position="191"/>
    </location>
</feature>
<evidence type="ECO:0000256" key="6">
    <source>
        <dbReference type="ARBA" id="ARBA00023136"/>
    </source>
</evidence>